<name>A0A8H6M784_9AGAR</name>
<proteinExistence type="predicted"/>
<comment type="caution">
    <text evidence="1">The sequence shown here is derived from an EMBL/GenBank/DDBJ whole genome shotgun (WGS) entry which is preliminary data.</text>
</comment>
<keyword evidence="2" id="KW-1185">Reference proteome</keyword>
<dbReference type="EMBL" id="JACGCI010000019">
    <property type="protein sequence ID" value="KAF6758418.1"/>
    <property type="molecule type" value="Genomic_DNA"/>
</dbReference>
<protein>
    <submittedName>
        <fullName evidence="1">Uncharacterized protein</fullName>
    </submittedName>
</protein>
<evidence type="ECO:0000313" key="1">
    <source>
        <dbReference type="EMBL" id="KAF6758418.1"/>
    </source>
</evidence>
<sequence>MAVNASGMYSILRQCPAWERSVVLLWMNYVIYHLGLWDRLTMGHAYLFKLMNLARALVTPTTIPKLHCPSLAESSHTRTKKNYQSESGLPFGVILAPFIFQLKPRRDQRNTIKAEESPKRSRCLPRFSTILADAPDDMQPAGLVQGSHSGGVSVACRRCARDSGCAE</sequence>
<evidence type="ECO:0000313" key="2">
    <source>
        <dbReference type="Proteomes" id="UP000521943"/>
    </source>
</evidence>
<organism evidence="1 2">
    <name type="scientific">Ephemerocybe angulata</name>
    <dbReference type="NCBI Taxonomy" id="980116"/>
    <lineage>
        <taxon>Eukaryota</taxon>
        <taxon>Fungi</taxon>
        <taxon>Dikarya</taxon>
        <taxon>Basidiomycota</taxon>
        <taxon>Agaricomycotina</taxon>
        <taxon>Agaricomycetes</taxon>
        <taxon>Agaricomycetidae</taxon>
        <taxon>Agaricales</taxon>
        <taxon>Agaricineae</taxon>
        <taxon>Psathyrellaceae</taxon>
        <taxon>Ephemerocybe</taxon>
    </lineage>
</organism>
<dbReference type="AlphaFoldDB" id="A0A8H6M784"/>
<accession>A0A8H6M784</accession>
<reference evidence="1 2" key="1">
    <citation type="submission" date="2020-07" db="EMBL/GenBank/DDBJ databases">
        <title>Comparative genomics of pyrophilous fungi reveals a link between fire events and developmental genes.</title>
        <authorList>
            <consortium name="DOE Joint Genome Institute"/>
            <person name="Steindorff A.S."/>
            <person name="Carver A."/>
            <person name="Calhoun S."/>
            <person name="Stillman K."/>
            <person name="Liu H."/>
            <person name="Lipzen A."/>
            <person name="Pangilinan J."/>
            <person name="Labutti K."/>
            <person name="Bruns T.D."/>
            <person name="Grigoriev I.V."/>
        </authorList>
    </citation>
    <scope>NUCLEOTIDE SEQUENCE [LARGE SCALE GENOMIC DNA]</scope>
    <source>
        <strain evidence="1 2">CBS 144469</strain>
    </source>
</reference>
<dbReference type="Proteomes" id="UP000521943">
    <property type="component" value="Unassembled WGS sequence"/>
</dbReference>
<gene>
    <name evidence="1" type="ORF">DFP72DRAFT_194230</name>
</gene>